<keyword evidence="9 12" id="KW-1133">Transmembrane helix</keyword>
<evidence type="ECO:0000256" key="7">
    <source>
        <dbReference type="ARBA" id="ARBA00022692"/>
    </source>
</evidence>
<dbReference type="InterPro" id="IPR045584">
    <property type="entry name" value="Pilin-like"/>
</dbReference>
<keyword evidence="8" id="KW-0574">Periplasm</keyword>
<dbReference type="NCBIfam" id="TIGR02532">
    <property type="entry name" value="IV_pilin_GFxxxE"/>
    <property type="match status" value="1"/>
</dbReference>
<keyword evidence="11" id="KW-0998">Cell outer membrane</keyword>
<dbReference type="KEGG" id="mhd:Marky_0701"/>
<dbReference type="STRING" id="869210.Marky_0701"/>
<dbReference type="Proteomes" id="UP000007030">
    <property type="component" value="Chromosome"/>
</dbReference>
<evidence type="ECO:0000256" key="9">
    <source>
        <dbReference type="ARBA" id="ARBA00022989"/>
    </source>
</evidence>
<evidence type="ECO:0000256" key="1">
    <source>
        <dbReference type="ARBA" id="ARBA00004203"/>
    </source>
</evidence>
<evidence type="ECO:0000256" key="3">
    <source>
        <dbReference type="ARBA" id="ARBA00004418"/>
    </source>
</evidence>
<dbReference type="GO" id="GO:0042597">
    <property type="term" value="C:periplasmic space"/>
    <property type="evidence" value="ECO:0007669"/>
    <property type="project" value="UniProtKB-SubCell"/>
</dbReference>
<dbReference type="GO" id="GO:0015628">
    <property type="term" value="P:protein secretion by the type II secretion system"/>
    <property type="evidence" value="ECO:0007669"/>
    <property type="project" value="InterPro"/>
</dbReference>
<evidence type="ECO:0000256" key="11">
    <source>
        <dbReference type="ARBA" id="ARBA00023237"/>
    </source>
</evidence>
<dbReference type="eggNOG" id="COG4970">
    <property type="taxonomic scope" value="Bacteria"/>
</dbReference>
<comment type="subcellular location">
    <subcellularLocation>
        <location evidence="2">Cell inner membrane</location>
        <topology evidence="2">Single-pass membrane protein</topology>
    </subcellularLocation>
    <subcellularLocation>
        <location evidence="1">Cell outer membrane</location>
        <topology evidence="1">Single-pass membrane protein</topology>
    </subcellularLocation>
    <subcellularLocation>
        <location evidence="3">Periplasm</location>
    </subcellularLocation>
</comment>
<keyword evidence="4" id="KW-1003">Cell membrane</keyword>
<evidence type="ECO:0000256" key="12">
    <source>
        <dbReference type="SAM" id="Phobius"/>
    </source>
</evidence>
<evidence type="ECO:0000313" key="15">
    <source>
        <dbReference type="Proteomes" id="UP000007030"/>
    </source>
</evidence>
<dbReference type="EMBL" id="CP002630">
    <property type="protein sequence ID" value="AEB11451.1"/>
    <property type="molecule type" value="Genomic_DNA"/>
</dbReference>
<dbReference type="AlphaFoldDB" id="F2NL48"/>
<evidence type="ECO:0000313" key="14">
    <source>
        <dbReference type="EMBL" id="AEB11451.1"/>
    </source>
</evidence>
<accession>F2NL48</accession>
<keyword evidence="15" id="KW-1185">Reference proteome</keyword>
<name>F2NL48_MARHT</name>
<evidence type="ECO:0000256" key="6">
    <source>
        <dbReference type="ARBA" id="ARBA00022519"/>
    </source>
</evidence>
<gene>
    <name evidence="14" type="ordered locus">Marky_0701</name>
</gene>
<dbReference type="InterPro" id="IPR012902">
    <property type="entry name" value="N_methyl_site"/>
</dbReference>
<protein>
    <submittedName>
        <fullName evidence="14">Prepilin-like protein</fullName>
    </submittedName>
</protein>
<evidence type="ECO:0000256" key="2">
    <source>
        <dbReference type="ARBA" id="ARBA00004377"/>
    </source>
</evidence>
<evidence type="ECO:0000256" key="4">
    <source>
        <dbReference type="ARBA" id="ARBA00022475"/>
    </source>
</evidence>
<dbReference type="SUPFAM" id="SSF54523">
    <property type="entry name" value="Pili subunits"/>
    <property type="match status" value="1"/>
</dbReference>
<evidence type="ECO:0000256" key="5">
    <source>
        <dbReference type="ARBA" id="ARBA00022481"/>
    </source>
</evidence>
<dbReference type="GO" id="GO:0015627">
    <property type="term" value="C:type II protein secretion system complex"/>
    <property type="evidence" value="ECO:0007669"/>
    <property type="project" value="InterPro"/>
</dbReference>
<sequence length="160" mass="17058">MKVLRGVTFLELLIVLAILGVVLVLGAANLRPDRFAVNQAARGLAAQVTRARLEAIRQNCPVGVFILTAGAGGYAVRGGVWDEDQDQCVDTVFQTVRFGEGQLASVRLDTAASTLGHFPIFFDPRGVPIGLVNGTVVLTNTGGDYNKRVVISPQGRARIQ</sequence>
<dbReference type="Gene3D" id="3.55.40.10">
    <property type="entry name" value="minor pseudopilin epsh domain"/>
    <property type="match status" value="1"/>
</dbReference>
<dbReference type="RefSeq" id="WP_013703503.1">
    <property type="nucleotide sequence ID" value="NC_015387.1"/>
</dbReference>
<keyword evidence="10 12" id="KW-0472">Membrane</keyword>
<dbReference type="InterPro" id="IPR022346">
    <property type="entry name" value="T2SS_GspH"/>
</dbReference>
<dbReference type="Pfam" id="PF12019">
    <property type="entry name" value="GspH"/>
    <property type="match status" value="1"/>
</dbReference>
<keyword evidence="6" id="KW-0997">Cell inner membrane</keyword>
<dbReference type="HOGENOM" id="CLU_137830_0_0_0"/>
<feature type="domain" description="General secretion pathway GspH" evidence="13">
    <location>
        <begin position="40"/>
        <end position="155"/>
    </location>
</feature>
<keyword evidence="5" id="KW-0488">Methylation</keyword>
<feature type="transmembrane region" description="Helical" evidence="12">
    <location>
        <begin position="12"/>
        <end position="30"/>
    </location>
</feature>
<dbReference type="GO" id="GO:0005886">
    <property type="term" value="C:plasma membrane"/>
    <property type="evidence" value="ECO:0007669"/>
    <property type="project" value="UniProtKB-SubCell"/>
</dbReference>
<dbReference type="GO" id="GO:0009279">
    <property type="term" value="C:cell outer membrane"/>
    <property type="evidence" value="ECO:0007669"/>
    <property type="project" value="UniProtKB-SubCell"/>
</dbReference>
<proteinExistence type="predicted"/>
<evidence type="ECO:0000256" key="10">
    <source>
        <dbReference type="ARBA" id="ARBA00023136"/>
    </source>
</evidence>
<reference evidence="14 15" key="1">
    <citation type="journal article" date="2012" name="Stand. Genomic Sci.">
        <title>Complete genome sequence of the aerobic, heterotroph Marinithermus hydrothermalis type strain (T1(T)) from a deep-sea hydrothermal vent chimney.</title>
        <authorList>
            <person name="Copeland A."/>
            <person name="Gu W."/>
            <person name="Yasawong M."/>
            <person name="Lapidus A."/>
            <person name="Lucas S."/>
            <person name="Deshpande S."/>
            <person name="Pagani I."/>
            <person name="Tapia R."/>
            <person name="Cheng J.F."/>
            <person name="Goodwin L.A."/>
            <person name="Pitluck S."/>
            <person name="Liolios K."/>
            <person name="Ivanova N."/>
            <person name="Mavromatis K."/>
            <person name="Mikhailova N."/>
            <person name="Pati A."/>
            <person name="Chen A."/>
            <person name="Palaniappan K."/>
            <person name="Land M."/>
            <person name="Pan C."/>
            <person name="Brambilla E.M."/>
            <person name="Rohde M."/>
            <person name="Tindall B.J."/>
            <person name="Sikorski J."/>
            <person name="Goker M."/>
            <person name="Detter J.C."/>
            <person name="Bristow J."/>
            <person name="Eisen J.A."/>
            <person name="Markowitz V."/>
            <person name="Hugenholtz P."/>
            <person name="Kyrpides N.C."/>
            <person name="Klenk H.P."/>
            <person name="Woyke T."/>
        </authorList>
    </citation>
    <scope>NUCLEOTIDE SEQUENCE [LARGE SCALE GENOMIC DNA]</scope>
    <source>
        <strain evidence="15">DSM 14884 / JCM 11576 / T1</strain>
    </source>
</reference>
<dbReference type="OrthoDB" id="26110at2"/>
<evidence type="ECO:0000256" key="8">
    <source>
        <dbReference type="ARBA" id="ARBA00022764"/>
    </source>
</evidence>
<organism evidence="14 15">
    <name type="scientific">Marinithermus hydrothermalis (strain DSM 14884 / JCM 11576 / T1)</name>
    <dbReference type="NCBI Taxonomy" id="869210"/>
    <lineage>
        <taxon>Bacteria</taxon>
        <taxon>Thermotogati</taxon>
        <taxon>Deinococcota</taxon>
        <taxon>Deinococci</taxon>
        <taxon>Thermales</taxon>
        <taxon>Thermaceae</taxon>
        <taxon>Marinithermus</taxon>
    </lineage>
</organism>
<evidence type="ECO:0000259" key="13">
    <source>
        <dbReference type="Pfam" id="PF12019"/>
    </source>
</evidence>
<keyword evidence="7 12" id="KW-0812">Transmembrane</keyword>